<protein>
    <submittedName>
        <fullName evidence="1">Uncharacterized protein</fullName>
    </submittedName>
</protein>
<proteinExistence type="predicted"/>
<reference evidence="1 2" key="1">
    <citation type="submission" date="2019-10" db="EMBL/GenBank/DDBJ databases">
        <title>Comparative genomic analysis of Providencia.</title>
        <authorList>
            <person name="Yuan C."/>
            <person name="Wei Y."/>
            <person name="Yin Z."/>
        </authorList>
    </citation>
    <scope>NUCLEOTIDE SEQUENCE [LARGE SCALE GENOMIC DNA]</scope>
    <source>
        <strain evidence="2">wls1934</strain>
    </source>
</reference>
<organism evidence="1 2">
    <name type="scientific">Providencia alcalifaciens</name>
    <dbReference type="NCBI Taxonomy" id="126385"/>
    <lineage>
        <taxon>Bacteria</taxon>
        <taxon>Pseudomonadati</taxon>
        <taxon>Pseudomonadota</taxon>
        <taxon>Gammaproteobacteria</taxon>
        <taxon>Enterobacterales</taxon>
        <taxon>Morganellaceae</taxon>
        <taxon>Providencia</taxon>
    </lineage>
</organism>
<dbReference type="EMBL" id="WLUB01000005">
    <property type="protein sequence ID" value="MTC33348.1"/>
    <property type="molecule type" value="Genomic_DNA"/>
</dbReference>
<accession>A0AAW9V623</accession>
<evidence type="ECO:0000313" key="1">
    <source>
        <dbReference type="EMBL" id="MTC33348.1"/>
    </source>
</evidence>
<dbReference type="RefSeq" id="WP_006661717.1">
    <property type="nucleotide sequence ID" value="NZ_JBBMVT010000002.1"/>
</dbReference>
<comment type="caution">
    <text evidence="1">The sequence shown here is derived from an EMBL/GenBank/DDBJ whole genome shotgun (WGS) entry which is preliminary data.</text>
</comment>
<sequence length="113" mass="13340">MFEPHVYESVMKDLVRWYRDHDFEGMRDDVSSQILDIYLDDGKPLVEETKYQIAINIHFIAKAYDDDQILHLQDEIVNATTKEEAKQVLNKIREKLKDSKFSGIPLKIPSMRK</sequence>
<gene>
    <name evidence="1" type="ORF">GKR67_01715</name>
</gene>
<dbReference type="Proteomes" id="UP000449944">
    <property type="component" value="Unassembled WGS sequence"/>
</dbReference>
<name>A0AAW9V623_9GAMM</name>
<evidence type="ECO:0000313" key="2">
    <source>
        <dbReference type="Proteomes" id="UP000449944"/>
    </source>
</evidence>
<dbReference type="AlphaFoldDB" id="A0AAW9V623"/>